<keyword evidence="3 5" id="KW-0408">Iron</keyword>
<dbReference type="InterPro" id="IPR002051">
    <property type="entry name" value="Haem_Oase"/>
</dbReference>
<dbReference type="GO" id="GO:0006788">
    <property type="term" value="P:heme oxidation"/>
    <property type="evidence" value="ECO:0007669"/>
    <property type="project" value="InterPro"/>
</dbReference>
<evidence type="ECO:0000256" key="5">
    <source>
        <dbReference type="PIRSR" id="PIRSR000343-2"/>
    </source>
</evidence>
<feature type="binding site" evidence="4">
    <location>
        <position position="26"/>
    </location>
    <ligand>
        <name>heme b</name>
        <dbReference type="ChEBI" id="CHEBI:60344"/>
    </ligand>
</feature>
<dbReference type="InterPro" id="IPR016084">
    <property type="entry name" value="Haem_Oase-like_multi-hlx"/>
</dbReference>
<dbReference type="Proteomes" id="UP000247980">
    <property type="component" value="Unassembled WGS sequence"/>
</dbReference>
<dbReference type="GO" id="GO:0006979">
    <property type="term" value="P:response to oxidative stress"/>
    <property type="evidence" value="ECO:0007669"/>
    <property type="project" value="TreeGrafter"/>
</dbReference>
<dbReference type="CDD" id="cd19165">
    <property type="entry name" value="HemeO"/>
    <property type="match status" value="1"/>
</dbReference>
<dbReference type="PANTHER" id="PTHR10720:SF0">
    <property type="entry name" value="HEME OXYGENASE"/>
    <property type="match status" value="1"/>
</dbReference>
<feature type="binding site" evidence="4">
    <location>
        <position position="193"/>
    </location>
    <ligand>
        <name>heme b</name>
        <dbReference type="ChEBI" id="CHEBI:60344"/>
    </ligand>
</feature>
<keyword evidence="7" id="KW-1185">Reference proteome</keyword>
<dbReference type="PANTHER" id="PTHR10720">
    <property type="entry name" value="HEME OXYGENASE"/>
    <property type="match status" value="1"/>
</dbReference>
<sequence length="237" mass="25478">MESNMSTVVVEPVVAETSKALSDELKSHTAAAHAAAEESSFVAELMGGSLDAAALVSLLDQSMVIYRAMETALAAHADHPQLGAFIDPKLARVAALEADMAFHHGENWEEQLADGTIEIVPATAAYAAALTAVGAESIEFLLAHHYVRYMGDLSGGLIISRMVQRHYGIAEKGLNFYSFEAITKPKPYKDAYRELLDTTDFSRAQKDAILNFAAESFELNRAVFVDLAAARTATLAA</sequence>
<dbReference type="PRINTS" id="PR00088">
    <property type="entry name" value="HAEMOXYGNASE"/>
</dbReference>
<dbReference type="GO" id="GO:0020037">
    <property type="term" value="F:heme binding"/>
    <property type="evidence" value="ECO:0007669"/>
    <property type="project" value="TreeGrafter"/>
</dbReference>
<dbReference type="AlphaFoldDB" id="A0A2V5INN3"/>
<evidence type="ECO:0000313" key="7">
    <source>
        <dbReference type="Proteomes" id="UP000247980"/>
    </source>
</evidence>
<comment type="caution">
    <text evidence="6">The sequence shown here is derived from an EMBL/GenBank/DDBJ whole genome shotgun (WGS) entry which is preliminary data.</text>
</comment>
<keyword evidence="1 4" id="KW-0349">Heme</keyword>
<evidence type="ECO:0000256" key="4">
    <source>
        <dbReference type="PIRSR" id="PIRSR000343-1"/>
    </source>
</evidence>
<accession>A0A2V5INN3</accession>
<dbReference type="GO" id="GO:0004392">
    <property type="term" value="F:heme oxygenase (decyclizing) activity"/>
    <property type="evidence" value="ECO:0007669"/>
    <property type="project" value="InterPro"/>
</dbReference>
<proteinExistence type="predicted"/>
<protein>
    <recommendedName>
        <fullName evidence="8">Biliverdin-producing heme oxygenase</fullName>
    </recommendedName>
</protein>
<name>A0A2V5INN3_9MICC</name>
<keyword evidence="2 5" id="KW-0479">Metal-binding</keyword>
<feature type="binding site" description="axial binding residue" evidence="5">
    <location>
        <position position="33"/>
    </location>
    <ligand>
        <name>heme b</name>
        <dbReference type="ChEBI" id="CHEBI:60344"/>
    </ligand>
    <ligandPart>
        <name>Fe</name>
        <dbReference type="ChEBI" id="CHEBI:18248"/>
    </ligandPart>
</feature>
<dbReference type="SUPFAM" id="SSF48613">
    <property type="entry name" value="Heme oxygenase-like"/>
    <property type="match status" value="1"/>
</dbReference>
<dbReference type="OrthoDB" id="5493802at2"/>
<organism evidence="6 7">
    <name type="scientific">Arthrobacter psychrolactophilus</name>
    <dbReference type="NCBI Taxonomy" id="92442"/>
    <lineage>
        <taxon>Bacteria</taxon>
        <taxon>Bacillati</taxon>
        <taxon>Actinomycetota</taxon>
        <taxon>Actinomycetes</taxon>
        <taxon>Micrococcales</taxon>
        <taxon>Micrococcaceae</taxon>
        <taxon>Arthrobacter</taxon>
    </lineage>
</organism>
<dbReference type="GO" id="GO:0046872">
    <property type="term" value="F:metal ion binding"/>
    <property type="evidence" value="ECO:0007669"/>
    <property type="project" value="UniProtKB-KW"/>
</dbReference>
<gene>
    <name evidence="6" type="ORF">CVS30_14355</name>
</gene>
<dbReference type="EMBL" id="QJVC01000018">
    <property type="protein sequence ID" value="PYI37701.1"/>
    <property type="molecule type" value="Genomic_DNA"/>
</dbReference>
<dbReference type="Gene3D" id="1.20.910.10">
    <property type="entry name" value="Heme oxygenase-like"/>
    <property type="match status" value="1"/>
</dbReference>
<dbReference type="GO" id="GO:0042167">
    <property type="term" value="P:heme catabolic process"/>
    <property type="evidence" value="ECO:0007669"/>
    <property type="project" value="TreeGrafter"/>
</dbReference>
<reference evidence="6 7" key="1">
    <citation type="submission" date="2018-05" db="EMBL/GenBank/DDBJ databases">
        <title>Genetic diversity of glacier-inhabiting Cryobacterium bacteria in China and description of Cryobacterium mengkeensis sp. nov. and Arthrobacter glacialis sp. nov.</title>
        <authorList>
            <person name="Liu Q."/>
            <person name="Xin Y.-H."/>
        </authorList>
    </citation>
    <scope>NUCLEOTIDE SEQUENCE [LARGE SCALE GENOMIC DNA]</scope>
    <source>
        <strain evidence="6 7">B7</strain>
    </source>
</reference>
<feature type="binding site" evidence="4">
    <location>
        <position position="146"/>
    </location>
    <ligand>
        <name>heme b</name>
        <dbReference type="ChEBI" id="CHEBI:60344"/>
    </ligand>
</feature>
<dbReference type="PIRSF" id="PIRSF000343">
    <property type="entry name" value="Haem_Oase"/>
    <property type="match status" value="1"/>
</dbReference>
<evidence type="ECO:0000256" key="3">
    <source>
        <dbReference type="ARBA" id="ARBA00023004"/>
    </source>
</evidence>
<dbReference type="InterPro" id="IPR016053">
    <property type="entry name" value="Haem_Oase-like"/>
</dbReference>
<evidence type="ECO:0000256" key="2">
    <source>
        <dbReference type="ARBA" id="ARBA00022723"/>
    </source>
</evidence>
<evidence type="ECO:0008006" key="8">
    <source>
        <dbReference type="Google" id="ProtNLM"/>
    </source>
</evidence>
<evidence type="ECO:0000256" key="1">
    <source>
        <dbReference type="ARBA" id="ARBA00022617"/>
    </source>
</evidence>
<dbReference type="Pfam" id="PF01126">
    <property type="entry name" value="Heme_oxygenase"/>
    <property type="match status" value="1"/>
</dbReference>
<evidence type="ECO:0000313" key="6">
    <source>
        <dbReference type="EMBL" id="PYI37701.1"/>
    </source>
</evidence>